<reference evidence="2" key="1">
    <citation type="submission" date="2019-12" db="EMBL/GenBank/DDBJ databases">
        <authorList>
            <person name="Cremers G."/>
        </authorList>
    </citation>
    <scope>NUCLEOTIDE SEQUENCE</scope>
    <source>
        <strain evidence="2">Mbul1</strain>
    </source>
</reference>
<feature type="transmembrane region" description="Helical" evidence="1">
    <location>
        <begin position="19"/>
        <end position="39"/>
    </location>
</feature>
<dbReference type="EMBL" id="LR743504">
    <property type="protein sequence ID" value="CAA2101174.1"/>
    <property type="molecule type" value="Genomic_DNA"/>
</dbReference>
<organism evidence="2">
    <name type="scientific">Methylobacterium bullatum</name>
    <dbReference type="NCBI Taxonomy" id="570505"/>
    <lineage>
        <taxon>Bacteria</taxon>
        <taxon>Pseudomonadati</taxon>
        <taxon>Pseudomonadota</taxon>
        <taxon>Alphaproteobacteria</taxon>
        <taxon>Hyphomicrobiales</taxon>
        <taxon>Methylobacteriaceae</taxon>
        <taxon>Methylobacterium</taxon>
    </lineage>
</organism>
<gene>
    <name evidence="2" type="ORF">MBUL_01043</name>
</gene>
<keyword evidence="1" id="KW-0812">Transmembrane</keyword>
<name>A0A679IR65_9HYPH</name>
<evidence type="ECO:0008006" key="3">
    <source>
        <dbReference type="Google" id="ProtNLM"/>
    </source>
</evidence>
<evidence type="ECO:0000256" key="1">
    <source>
        <dbReference type="SAM" id="Phobius"/>
    </source>
</evidence>
<keyword evidence="1" id="KW-1133">Transmembrane helix</keyword>
<dbReference type="Pfam" id="PF09898">
    <property type="entry name" value="DUF2125"/>
    <property type="match status" value="1"/>
</dbReference>
<sequence>MAQAPDLTARKRPSRTGLFLPYILLLAVVLIWSAGWFWIRGKAESEMDAWMAREATAGRNWTCADRSITGYPFRIELRCASLAFSRADSRFTLGPLTAVVQVYQPRQGILQASGPFHVEQDGLVADATWTSLEASFHGTSDGFARASLAVDGPKVSVKNAAPQPIDVAAKHLEFHARPTPARFATEGAVDTSLRLTQANVPALDPLLGNTAPIDMALDATVNQAAVIRTGQVARELEAWRRAGGSLDIALLSLAKGDRRLQAQGKITLDDEHRPAGQIDIRAAGVEALVGQIMGQRFGAEKGALIGGLVGKLLGGGSRRQDADAAAAPAAAGEPSLKAMPPLRLADGRLMLGPFPIPNVQVPPLY</sequence>
<dbReference type="AlphaFoldDB" id="A0A679IR65"/>
<keyword evidence="1" id="KW-0472">Membrane</keyword>
<protein>
    <recommendedName>
        <fullName evidence="3">DUF2125 domain-containing protein</fullName>
    </recommendedName>
</protein>
<proteinExistence type="predicted"/>
<accession>A0A679IR65</accession>
<evidence type="ECO:0000313" key="2">
    <source>
        <dbReference type="EMBL" id="CAA2101174.1"/>
    </source>
</evidence>
<dbReference type="InterPro" id="IPR018666">
    <property type="entry name" value="DUF2125"/>
</dbReference>